<organism evidence="3 4">
    <name type="scientific">Pyrodictium delaneyi</name>
    <dbReference type="NCBI Taxonomy" id="1273541"/>
    <lineage>
        <taxon>Archaea</taxon>
        <taxon>Thermoproteota</taxon>
        <taxon>Thermoprotei</taxon>
        <taxon>Desulfurococcales</taxon>
        <taxon>Pyrodictiaceae</taxon>
        <taxon>Pyrodictium</taxon>
    </lineage>
</organism>
<reference evidence="3 4" key="1">
    <citation type="submission" date="2017-05" db="EMBL/GenBank/DDBJ databases">
        <title>The draft genome of the hyperthermophilic archaeon 'Pyrodictium delaneyi strain Hulk', an iron and nitrate reducer, reveals the capacity for sulfate reduction.</title>
        <authorList>
            <person name="Demey L.M."/>
            <person name="Miller C."/>
            <person name="Manzella M."/>
            <person name="Reguera G."/>
            <person name="Kashefi K."/>
        </authorList>
    </citation>
    <scope>NUCLEOTIDE SEQUENCE [LARGE SCALE GENOMIC DNA]</scope>
    <source>
        <strain evidence="3 4">Hulk</strain>
    </source>
</reference>
<evidence type="ECO:0000259" key="2">
    <source>
        <dbReference type="Pfam" id="PF17884"/>
    </source>
</evidence>
<proteinExistence type="predicted"/>
<evidence type="ECO:0000313" key="4">
    <source>
        <dbReference type="Proteomes" id="UP000196694"/>
    </source>
</evidence>
<name>A0A211YRC5_9CREN</name>
<dbReference type="InterPro" id="IPR036895">
    <property type="entry name" value="Uracil-DNA_glycosylase-like_sf"/>
</dbReference>
<dbReference type="SUPFAM" id="SSF52141">
    <property type="entry name" value="Uracil-DNA glycosylase-like"/>
    <property type="match status" value="1"/>
</dbReference>
<keyword evidence="1" id="KW-0819">tRNA processing</keyword>
<dbReference type="AlphaFoldDB" id="A0A211YRC5"/>
<sequence length="218" mass="25434">MVATTVRRGYRYVVRKENGTWPPRHHNGLDPGLVGPRAFEHPAVKEWWMWLLREYRPRASVALVTPCSSVKPYTRSPTSRKIRGLLRRLGLWSAEESRPEGIEWLYLSDLLLLVPYERAETYPACCYELAPDEVLRRPLIAYTVARVLSTVVERLMEHGLERLIVYLPRKHMELWSMARERAAKWPEETIVRFSIFGLGGLREALEPLRHVPPLQELL</sequence>
<dbReference type="Pfam" id="PF17884">
    <property type="entry name" value="DUF5591"/>
    <property type="match status" value="1"/>
</dbReference>
<accession>A0A211YRC5</accession>
<comment type="caution">
    <text evidence="3">The sequence shown here is derived from an EMBL/GenBank/DDBJ whole genome shotgun (WGS) entry which is preliminary data.</text>
</comment>
<dbReference type="GO" id="GO:0008033">
    <property type="term" value="P:tRNA processing"/>
    <property type="evidence" value="ECO:0007669"/>
    <property type="project" value="UniProtKB-KW"/>
</dbReference>
<dbReference type="Proteomes" id="UP000196694">
    <property type="component" value="Unassembled WGS sequence"/>
</dbReference>
<dbReference type="InterPro" id="IPR040777">
    <property type="entry name" value="DUF5591"/>
</dbReference>
<dbReference type="EMBL" id="NCQP01000001">
    <property type="protein sequence ID" value="OWJ55608.1"/>
    <property type="molecule type" value="Genomic_DNA"/>
</dbReference>
<dbReference type="Gene3D" id="3.40.50.10630">
    <property type="entry name" value="Uracil-DNA glycosylase-like"/>
    <property type="match status" value="1"/>
</dbReference>
<evidence type="ECO:0000313" key="3">
    <source>
        <dbReference type="EMBL" id="OWJ55608.1"/>
    </source>
</evidence>
<protein>
    <recommendedName>
        <fullName evidence="2">DUF5591 domain-containing protein</fullName>
    </recommendedName>
</protein>
<gene>
    <name evidence="3" type="ORF">Pdsh_02135</name>
</gene>
<feature type="domain" description="DUF5591" evidence="2">
    <location>
        <begin position="45"/>
        <end position="182"/>
    </location>
</feature>
<evidence type="ECO:0000256" key="1">
    <source>
        <dbReference type="ARBA" id="ARBA00022694"/>
    </source>
</evidence>
<keyword evidence="4" id="KW-1185">Reference proteome</keyword>